<comment type="domain">
    <text evidence="4">The substrate binding site is formed by the N-terminus of a monomer and the C-terminus of the opposite monomer.</text>
</comment>
<feature type="site" description="Substrate binding" evidence="4">
    <location>
        <position position="266"/>
    </location>
</feature>
<reference evidence="5" key="1">
    <citation type="submission" date="2008-01" db="EMBL/GenBank/DDBJ databases">
        <title>Sequence analysis of Ampelophaga rubiginosa nucleopolyhedrosis virus genomic DNA.</title>
        <authorList>
            <person name="Zhu S.Y."/>
            <person name="He H.G."/>
            <person name="Yi J.P."/>
            <person name="Wang W.B."/>
        </authorList>
    </citation>
    <scope>NUCLEOTIDE SEQUENCE</scope>
</reference>
<comment type="function">
    <text evidence="4">Nuclease that cleaves host 2',3'-cGAMP.</text>
</comment>
<organism evidence="5">
    <name type="scientific">Ampelophaga rubiginosa nucleopolyhedrovirus</name>
    <dbReference type="NCBI Taxonomy" id="512493"/>
    <lineage>
        <taxon>Viruses</taxon>
        <taxon>Viruses incertae sedis</taxon>
        <taxon>Naldaviricetes</taxon>
        <taxon>Lefavirales</taxon>
        <taxon>Baculoviridae</taxon>
        <taxon>Alphabaculovirus</taxon>
    </lineage>
</organism>
<feature type="active site" description="Proton donor" evidence="4">
    <location>
        <position position="74"/>
    </location>
</feature>
<dbReference type="InterPro" id="IPR006853">
    <property type="entry name" value="Poxin_vir"/>
</dbReference>
<comment type="caution">
    <text evidence="4">Lacks conserved residue(s) required for the propagation of feature annotation.</text>
</comment>
<keyword evidence="1 4" id="KW-0540">Nuclease</keyword>
<dbReference type="HAMAP" id="MF_04143">
    <property type="entry name" value="Poxins"/>
    <property type="match status" value="1"/>
</dbReference>
<dbReference type="GO" id="GO:0004518">
    <property type="term" value="F:nuclease activity"/>
    <property type="evidence" value="ECO:0007669"/>
    <property type="project" value="UniProtKB-UniRule"/>
</dbReference>
<evidence type="ECO:0000256" key="1">
    <source>
        <dbReference type="ARBA" id="ARBA00022722"/>
    </source>
</evidence>
<evidence type="ECO:0000313" key="5">
    <source>
        <dbReference type="EMBL" id="ACB32174.1"/>
    </source>
</evidence>
<comment type="catalytic activity">
    <reaction evidence="3">
        <text>2',3'-cGAMP + H2O = Gp(2'-5')Ap(3') + H(+)</text>
        <dbReference type="Rhea" id="RHEA:59472"/>
        <dbReference type="ChEBI" id="CHEBI:15377"/>
        <dbReference type="ChEBI" id="CHEBI:15378"/>
        <dbReference type="ChEBI" id="CHEBI:143093"/>
        <dbReference type="ChEBI" id="CHEBI:143098"/>
    </reaction>
    <physiologicalReaction direction="left-to-right" evidence="3">
        <dbReference type="Rhea" id="RHEA:59473"/>
    </physiologicalReaction>
</comment>
<evidence type="ECO:0000256" key="4">
    <source>
        <dbReference type="HAMAP-Rule" id="MF_04143"/>
    </source>
</evidence>
<dbReference type="GO" id="GO:0016787">
    <property type="term" value="F:hydrolase activity"/>
    <property type="evidence" value="ECO:0007669"/>
    <property type="project" value="UniProtKB-KW"/>
</dbReference>
<feature type="active site" description="Proton acceptor; shared with catalytic histidine of dimeric partner" evidence="4">
    <location>
        <position position="224"/>
    </location>
</feature>
<feature type="site" description="Substrate binding" evidence="4">
    <location>
        <position position="268"/>
    </location>
</feature>
<evidence type="ECO:0000256" key="2">
    <source>
        <dbReference type="ARBA" id="ARBA00022801"/>
    </source>
</evidence>
<dbReference type="GO" id="GO:0061507">
    <property type="term" value="F:2',3'-cyclic GMP-AMP binding"/>
    <property type="evidence" value="ECO:0007669"/>
    <property type="project" value="UniProtKB-UniRule"/>
</dbReference>
<protein>
    <submittedName>
        <fullName evidence="5">p26</fullName>
    </submittedName>
</protein>
<comment type="subunit">
    <text evidence="4">Homodimer.</text>
</comment>
<keyword evidence="2 4" id="KW-0378">Hydrolase</keyword>
<name>B3TZ22_9ABAC</name>
<accession>B3TZ22</accession>
<sequence length="278" mass="31646">MSSTIFKTLAIYILYAMIASSQAHDTNVIHNVIYTVNDVQRTINIQMVDGKEAQIVVIPPHSNTNNDDRLDMLHHFPGVATDIILPPIQANDMVEILLNDHVLWRTGVDANVFTNYHTHKNRLVFGQLRAVVVKDFTLADQIYIGAPVFKEKRLISVITCRFDDYTNQQVIFPLTGLRTAGLVSGQINYDDSVTVQQLKPGLSVYGRRQLPYKSNEALGQANIKRFAISTQNNRLAYRDLPRNVVFFHDQHNITITINENEFEIARFRFDGPLILPQN</sequence>
<dbReference type="EMBL" id="EU391172">
    <property type="protein sequence ID" value="ACB32174.1"/>
    <property type="molecule type" value="Genomic_DNA"/>
</dbReference>
<proteinExistence type="inferred from homology"/>
<dbReference type="Pfam" id="PF04766">
    <property type="entry name" value="Baculo_p26"/>
    <property type="match status" value="1"/>
</dbReference>
<evidence type="ECO:0000256" key="3">
    <source>
        <dbReference type="ARBA" id="ARBA00023932"/>
    </source>
</evidence>
<feature type="site" description="Substrate binding" evidence="4">
    <location>
        <position position="122"/>
    </location>
</feature>